<name>A0ACB8BLM6_9AGAM</name>
<feature type="non-terminal residue" evidence="1">
    <location>
        <position position="1"/>
    </location>
</feature>
<protein>
    <submittedName>
        <fullName evidence="1">Uncharacterized protein</fullName>
    </submittedName>
</protein>
<evidence type="ECO:0000313" key="2">
    <source>
        <dbReference type="Proteomes" id="UP000790709"/>
    </source>
</evidence>
<sequence>DIKSRFWATYKREAEDCYSAFLDKYKDGMDIILIFSGLFSGVSTIFITFMQLILHRQH</sequence>
<evidence type="ECO:0000313" key="1">
    <source>
        <dbReference type="EMBL" id="KAH7925463.1"/>
    </source>
</evidence>
<keyword evidence="2" id="KW-1185">Reference proteome</keyword>
<reference evidence="1" key="1">
    <citation type="journal article" date="2021" name="New Phytol.">
        <title>Evolutionary innovations through gain and loss of genes in the ectomycorrhizal Boletales.</title>
        <authorList>
            <person name="Wu G."/>
            <person name="Miyauchi S."/>
            <person name="Morin E."/>
            <person name="Kuo A."/>
            <person name="Drula E."/>
            <person name="Varga T."/>
            <person name="Kohler A."/>
            <person name="Feng B."/>
            <person name="Cao Y."/>
            <person name="Lipzen A."/>
            <person name="Daum C."/>
            <person name="Hundley H."/>
            <person name="Pangilinan J."/>
            <person name="Johnson J."/>
            <person name="Barry K."/>
            <person name="LaButti K."/>
            <person name="Ng V."/>
            <person name="Ahrendt S."/>
            <person name="Min B."/>
            <person name="Choi I.G."/>
            <person name="Park H."/>
            <person name="Plett J.M."/>
            <person name="Magnuson J."/>
            <person name="Spatafora J.W."/>
            <person name="Nagy L.G."/>
            <person name="Henrissat B."/>
            <person name="Grigoriev I.V."/>
            <person name="Yang Z.L."/>
            <person name="Xu J."/>
            <person name="Martin F.M."/>
        </authorList>
    </citation>
    <scope>NUCLEOTIDE SEQUENCE</scope>
    <source>
        <strain evidence="1">KUC20120723A-06</strain>
    </source>
</reference>
<comment type="caution">
    <text evidence="1">The sequence shown here is derived from an EMBL/GenBank/DDBJ whole genome shotgun (WGS) entry which is preliminary data.</text>
</comment>
<organism evidence="1 2">
    <name type="scientific">Leucogyrophana mollusca</name>
    <dbReference type="NCBI Taxonomy" id="85980"/>
    <lineage>
        <taxon>Eukaryota</taxon>
        <taxon>Fungi</taxon>
        <taxon>Dikarya</taxon>
        <taxon>Basidiomycota</taxon>
        <taxon>Agaricomycotina</taxon>
        <taxon>Agaricomycetes</taxon>
        <taxon>Agaricomycetidae</taxon>
        <taxon>Boletales</taxon>
        <taxon>Boletales incertae sedis</taxon>
        <taxon>Leucogyrophana</taxon>
    </lineage>
</organism>
<accession>A0ACB8BLM6</accession>
<proteinExistence type="predicted"/>
<dbReference type="EMBL" id="MU266402">
    <property type="protein sequence ID" value="KAH7925463.1"/>
    <property type="molecule type" value="Genomic_DNA"/>
</dbReference>
<gene>
    <name evidence="1" type="ORF">BV22DRAFT_1011220</name>
</gene>
<dbReference type="Proteomes" id="UP000790709">
    <property type="component" value="Unassembled WGS sequence"/>
</dbReference>